<reference evidence="1 2" key="1">
    <citation type="submission" date="2017-09" db="EMBL/GenBank/DDBJ databases">
        <title>WGS assembly of Aquilegia coerulea Goldsmith.</title>
        <authorList>
            <person name="Hodges S."/>
            <person name="Kramer E."/>
            <person name="Nordborg M."/>
            <person name="Tomkins J."/>
            <person name="Borevitz J."/>
            <person name="Derieg N."/>
            <person name="Yan J."/>
            <person name="Mihaltcheva S."/>
            <person name="Hayes R.D."/>
            <person name="Rokhsar D."/>
        </authorList>
    </citation>
    <scope>NUCLEOTIDE SEQUENCE [LARGE SCALE GENOMIC DNA]</scope>
    <source>
        <strain evidence="2">cv. Goldsmith</strain>
    </source>
</reference>
<dbReference type="STRING" id="218851.A0A2G5EYY0"/>
<dbReference type="InterPro" id="IPR036758">
    <property type="entry name" value="At5g01610-like"/>
</dbReference>
<gene>
    <name evidence="1" type="ORF">AQUCO_00300464v1</name>
</gene>
<dbReference type="PANTHER" id="PTHR31676">
    <property type="entry name" value="T31J12.3 PROTEIN-RELATED"/>
    <property type="match status" value="1"/>
</dbReference>
<dbReference type="InterPro" id="IPR007493">
    <property type="entry name" value="DUF538"/>
</dbReference>
<accession>A0A2G5EYY0</accession>
<dbReference type="OrthoDB" id="1878965at2759"/>
<protein>
    <submittedName>
        <fullName evidence="1">Uncharacterized protein</fullName>
    </submittedName>
</protein>
<keyword evidence="2" id="KW-1185">Reference proteome</keyword>
<dbReference type="EMBL" id="KZ305020">
    <property type="protein sequence ID" value="PIA60958.1"/>
    <property type="molecule type" value="Genomic_DNA"/>
</dbReference>
<evidence type="ECO:0000313" key="1">
    <source>
        <dbReference type="EMBL" id="PIA60958.1"/>
    </source>
</evidence>
<dbReference type="Gene3D" id="2.30.240.10">
    <property type="entry name" value="At5g01610-like"/>
    <property type="match status" value="1"/>
</dbReference>
<dbReference type="Pfam" id="PF04398">
    <property type="entry name" value="DUF538"/>
    <property type="match status" value="1"/>
</dbReference>
<organism evidence="1 2">
    <name type="scientific">Aquilegia coerulea</name>
    <name type="common">Rocky mountain columbine</name>
    <dbReference type="NCBI Taxonomy" id="218851"/>
    <lineage>
        <taxon>Eukaryota</taxon>
        <taxon>Viridiplantae</taxon>
        <taxon>Streptophyta</taxon>
        <taxon>Embryophyta</taxon>
        <taxon>Tracheophyta</taxon>
        <taxon>Spermatophyta</taxon>
        <taxon>Magnoliopsida</taxon>
        <taxon>Ranunculales</taxon>
        <taxon>Ranunculaceae</taxon>
        <taxon>Thalictroideae</taxon>
        <taxon>Aquilegia</taxon>
    </lineage>
</organism>
<evidence type="ECO:0000313" key="2">
    <source>
        <dbReference type="Proteomes" id="UP000230069"/>
    </source>
</evidence>
<proteinExistence type="predicted"/>
<dbReference type="SUPFAM" id="SSF141562">
    <property type="entry name" value="At5g01610-like"/>
    <property type="match status" value="1"/>
</dbReference>
<dbReference type="FunCoup" id="A0A2G5EYY0">
    <property type="interactions" value="1207"/>
</dbReference>
<dbReference type="Proteomes" id="UP000230069">
    <property type="component" value="Unassembled WGS sequence"/>
</dbReference>
<dbReference type="InParanoid" id="A0A2G5EYY0"/>
<dbReference type="PANTHER" id="PTHR31676:SF10">
    <property type="entry name" value="EXPRESSED PROTEIN"/>
    <property type="match status" value="1"/>
</dbReference>
<dbReference type="AlphaFoldDB" id="A0A2G5EYY0"/>
<sequence length="181" mass="20341">MALITEEIRAKAEVLYGDEIGQEKTVFLLSEVGLPTGLLPLKDIIECGYVEETGFVWLKQKKKIEHKFQKVGKQVTYGTEITAYVEKYKIKKLTGVKVKELLVWVTLSDIVVEDPENGKITFRSPTGLFRTFPSSAFEGEGHVKVTLEPKGVLDNKNTKEPKEVKEGMVVKEVKEAILAKE</sequence>
<name>A0A2G5EYY0_AQUCA</name>